<dbReference type="Pfam" id="PF14009">
    <property type="entry name" value="PADRE"/>
    <property type="match status" value="1"/>
</dbReference>
<evidence type="ECO:0000256" key="1">
    <source>
        <dbReference type="SAM" id="MobiDB-lite"/>
    </source>
</evidence>
<protein>
    <submittedName>
        <fullName evidence="2">Uncharacterized protein</fullName>
    </submittedName>
</protein>
<dbReference type="Proteomes" id="UP000306102">
    <property type="component" value="Unassembled WGS sequence"/>
</dbReference>
<name>A0A4V3WPC7_CAMSN</name>
<feature type="compositionally biased region" description="Low complexity" evidence="1">
    <location>
        <begin position="141"/>
        <end position="163"/>
    </location>
</feature>
<gene>
    <name evidence="2" type="ORF">TEA_008932</name>
</gene>
<feature type="region of interest" description="Disordered" evidence="1">
    <location>
        <begin position="141"/>
        <end position="176"/>
    </location>
</feature>
<evidence type="ECO:0000313" key="3">
    <source>
        <dbReference type="Proteomes" id="UP000306102"/>
    </source>
</evidence>
<sequence length="310" mass="34254">MGGCLSSIDEADSERGSGSGLPTSNVISANGDLHKYTVPVTVSQVLHMEFPTLPPTPSSSLPSTSNSNSNFNWNSAKFFVCSSDLLYYDEYIQALNGEYQLQPDQLYFVLPASKLQYPITASDMAALAAKASLALSHSLHKSSSNSSSYNKPSSSSSSSSSIRQGRHHRARARQNNMARISPFFLEEVNINNNTSTSKSTSTSKRENHHQRVPSSSNSDGKHYYYYEMVEEDRDELKSFSDKSYPEEALGVAGGGGVLSSSVSEKKSMRRIRSKQRQKNRYRYSGGAKVAVRSFRIQLTTIYEGSVLHFY</sequence>
<dbReference type="EMBL" id="SDRB02004384">
    <property type="protein sequence ID" value="THG15897.1"/>
    <property type="molecule type" value="Genomic_DNA"/>
</dbReference>
<evidence type="ECO:0000313" key="2">
    <source>
        <dbReference type="EMBL" id="THG15897.1"/>
    </source>
</evidence>
<keyword evidence="3" id="KW-1185">Reference proteome</keyword>
<proteinExistence type="predicted"/>
<dbReference type="AlphaFoldDB" id="A0A4V3WPC7"/>
<feature type="region of interest" description="Disordered" evidence="1">
    <location>
        <begin position="191"/>
        <end position="220"/>
    </location>
</feature>
<accession>A0A4V3WPC7</accession>
<dbReference type="STRING" id="542762.A0A4V3WPC7"/>
<dbReference type="PANTHER" id="PTHR33052">
    <property type="entry name" value="DUF4228 DOMAIN PROTEIN-RELATED"/>
    <property type="match status" value="1"/>
</dbReference>
<organism evidence="2 3">
    <name type="scientific">Camellia sinensis var. sinensis</name>
    <name type="common">China tea</name>
    <dbReference type="NCBI Taxonomy" id="542762"/>
    <lineage>
        <taxon>Eukaryota</taxon>
        <taxon>Viridiplantae</taxon>
        <taxon>Streptophyta</taxon>
        <taxon>Embryophyta</taxon>
        <taxon>Tracheophyta</taxon>
        <taxon>Spermatophyta</taxon>
        <taxon>Magnoliopsida</taxon>
        <taxon>eudicotyledons</taxon>
        <taxon>Gunneridae</taxon>
        <taxon>Pentapetalae</taxon>
        <taxon>asterids</taxon>
        <taxon>Ericales</taxon>
        <taxon>Theaceae</taxon>
        <taxon>Camellia</taxon>
    </lineage>
</organism>
<comment type="caution">
    <text evidence="2">The sequence shown here is derived from an EMBL/GenBank/DDBJ whole genome shotgun (WGS) entry which is preliminary data.</text>
</comment>
<feature type="compositionally biased region" description="Low complexity" evidence="1">
    <location>
        <begin position="191"/>
        <end position="202"/>
    </location>
</feature>
<feature type="region of interest" description="Disordered" evidence="1">
    <location>
        <begin position="1"/>
        <end position="24"/>
    </location>
</feature>
<reference evidence="2 3" key="1">
    <citation type="journal article" date="2018" name="Proc. Natl. Acad. Sci. U.S.A.">
        <title>Draft genome sequence of Camellia sinensis var. sinensis provides insights into the evolution of the tea genome and tea quality.</title>
        <authorList>
            <person name="Wei C."/>
            <person name="Yang H."/>
            <person name="Wang S."/>
            <person name="Zhao J."/>
            <person name="Liu C."/>
            <person name="Gao L."/>
            <person name="Xia E."/>
            <person name="Lu Y."/>
            <person name="Tai Y."/>
            <person name="She G."/>
            <person name="Sun J."/>
            <person name="Cao H."/>
            <person name="Tong W."/>
            <person name="Gao Q."/>
            <person name="Li Y."/>
            <person name="Deng W."/>
            <person name="Jiang X."/>
            <person name="Wang W."/>
            <person name="Chen Q."/>
            <person name="Zhang S."/>
            <person name="Li H."/>
            <person name="Wu J."/>
            <person name="Wang P."/>
            <person name="Li P."/>
            <person name="Shi C."/>
            <person name="Zheng F."/>
            <person name="Jian J."/>
            <person name="Huang B."/>
            <person name="Shan D."/>
            <person name="Shi M."/>
            <person name="Fang C."/>
            <person name="Yue Y."/>
            <person name="Li F."/>
            <person name="Li D."/>
            <person name="Wei S."/>
            <person name="Han B."/>
            <person name="Jiang C."/>
            <person name="Yin Y."/>
            <person name="Xia T."/>
            <person name="Zhang Z."/>
            <person name="Bennetzen J.L."/>
            <person name="Zhao S."/>
            <person name="Wan X."/>
        </authorList>
    </citation>
    <scope>NUCLEOTIDE SEQUENCE [LARGE SCALE GENOMIC DNA]</scope>
    <source>
        <strain evidence="3">cv. Shuchazao</strain>
        <tissue evidence="2">Leaf</tissue>
    </source>
</reference>
<dbReference type="InterPro" id="IPR025322">
    <property type="entry name" value="PADRE_dom"/>
</dbReference>